<evidence type="ECO:0000313" key="5">
    <source>
        <dbReference type="Proteomes" id="UP000253782"/>
    </source>
</evidence>
<protein>
    <submittedName>
        <fullName evidence="4">Glycosyltransferase</fullName>
    </submittedName>
</protein>
<dbReference type="InterPro" id="IPR001173">
    <property type="entry name" value="Glyco_trans_2-like"/>
</dbReference>
<evidence type="ECO:0000256" key="1">
    <source>
        <dbReference type="ARBA" id="ARBA00022679"/>
    </source>
</evidence>
<reference evidence="4 5" key="1">
    <citation type="submission" date="2018-07" db="EMBL/GenBank/DDBJ databases">
        <title>Dyella tabacisoli L4-6T, whole genome shotgun sequence.</title>
        <authorList>
            <person name="Zhou X.-K."/>
            <person name="Li W.-J."/>
            <person name="Duan Y.-Q."/>
        </authorList>
    </citation>
    <scope>NUCLEOTIDE SEQUENCE [LARGE SCALE GENOMIC DNA]</scope>
    <source>
        <strain evidence="4 5">L4-6</strain>
    </source>
</reference>
<evidence type="ECO:0000313" key="4">
    <source>
        <dbReference type="EMBL" id="RDD82205.1"/>
    </source>
</evidence>
<dbReference type="PANTHER" id="PTHR43685:SF3">
    <property type="entry name" value="SLR2126 PROTEIN"/>
    <property type="match status" value="1"/>
</dbReference>
<evidence type="ECO:0000259" key="2">
    <source>
        <dbReference type="Pfam" id="PF00535"/>
    </source>
</evidence>
<dbReference type="InterPro" id="IPR050834">
    <property type="entry name" value="Glycosyltransf_2"/>
</dbReference>
<evidence type="ECO:0000259" key="3">
    <source>
        <dbReference type="Pfam" id="PF02709"/>
    </source>
</evidence>
<sequence length="287" mass="32425">MKVSLIVLTYNWPEALELVLRALMRQTVLPFEVIVADDGSRPDTRELLLRLARDYPVPLRYVWQEDSGFRASRARNSGILAAQGDYVILLDGDMVTHPRFIADHLMLAQRGSFIQGTRLRVTDAETARLLAGGKPHFHPWIDAYYRPADAVASQLNYGKRIHALRLPWLARLKARSRKGGHVMSCNMAIWRDDLLRVNGFNEAMEGYGSEDLELAARLQNAGLRRRQLKFAGLAIHLEHRSRAPGDPDDPTMPNNIILRRTRQEGIVRCALGIAEHEAEPGSPVDLR</sequence>
<dbReference type="RefSeq" id="WP_114844825.1">
    <property type="nucleotide sequence ID" value="NZ_JBHSPE010000008.1"/>
</dbReference>
<dbReference type="Proteomes" id="UP000253782">
    <property type="component" value="Unassembled WGS sequence"/>
</dbReference>
<dbReference type="Pfam" id="PF00535">
    <property type="entry name" value="Glycos_transf_2"/>
    <property type="match status" value="1"/>
</dbReference>
<feature type="domain" description="Glycosyltransferase 2-like" evidence="2">
    <location>
        <begin position="4"/>
        <end position="130"/>
    </location>
</feature>
<feature type="domain" description="Galactosyltransferase C-terminal" evidence="3">
    <location>
        <begin position="182"/>
        <end position="239"/>
    </location>
</feature>
<keyword evidence="5" id="KW-1185">Reference proteome</keyword>
<organism evidence="4 5">
    <name type="scientific">Dyella tabacisoli</name>
    <dbReference type="NCBI Taxonomy" id="2282381"/>
    <lineage>
        <taxon>Bacteria</taxon>
        <taxon>Pseudomonadati</taxon>
        <taxon>Pseudomonadota</taxon>
        <taxon>Gammaproteobacteria</taxon>
        <taxon>Lysobacterales</taxon>
        <taxon>Rhodanobacteraceae</taxon>
        <taxon>Dyella</taxon>
    </lineage>
</organism>
<dbReference type="InterPro" id="IPR029044">
    <property type="entry name" value="Nucleotide-diphossugar_trans"/>
</dbReference>
<dbReference type="CDD" id="cd06420">
    <property type="entry name" value="GT2_Chondriotin_Pol_N"/>
    <property type="match status" value="1"/>
</dbReference>
<dbReference type="EMBL" id="QQAH01000006">
    <property type="protein sequence ID" value="RDD82205.1"/>
    <property type="molecule type" value="Genomic_DNA"/>
</dbReference>
<comment type="caution">
    <text evidence="4">The sequence shown here is derived from an EMBL/GenBank/DDBJ whole genome shotgun (WGS) entry which is preliminary data.</text>
</comment>
<dbReference type="SUPFAM" id="SSF53448">
    <property type="entry name" value="Nucleotide-diphospho-sugar transferases"/>
    <property type="match status" value="1"/>
</dbReference>
<dbReference type="GO" id="GO:0016740">
    <property type="term" value="F:transferase activity"/>
    <property type="evidence" value="ECO:0007669"/>
    <property type="project" value="UniProtKB-KW"/>
</dbReference>
<dbReference type="PANTHER" id="PTHR43685">
    <property type="entry name" value="GLYCOSYLTRANSFERASE"/>
    <property type="match status" value="1"/>
</dbReference>
<name>A0A369UQ78_9GAMM</name>
<dbReference type="AlphaFoldDB" id="A0A369UQ78"/>
<keyword evidence="1 4" id="KW-0808">Transferase</keyword>
<dbReference type="InterPro" id="IPR027791">
    <property type="entry name" value="Galactosyl_T_C"/>
</dbReference>
<proteinExistence type="predicted"/>
<accession>A0A369UQ78</accession>
<dbReference type="OrthoDB" id="9801954at2"/>
<dbReference type="Gene3D" id="3.90.550.10">
    <property type="entry name" value="Spore Coat Polysaccharide Biosynthesis Protein SpsA, Chain A"/>
    <property type="match status" value="1"/>
</dbReference>
<gene>
    <name evidence="4" type="ORF">DVJ77_07195</name>
</gene>
<dbReference type="Pfam" id="PF02709">
    <property type="entry name" value="Glyco_transf_7C"/>
    <property type="match status" value="1"/>
</dbReference>